<feature type="compositionally biased region" description="Acidic residues" evidence="1">
    <location>
        <begin position="22"/>
        <end position="33"/>
    </location>
</feature>
<name>A0ABP0H7F4_9DINO</name>
<dbReference type="EMBL" id="CAXAMN010000069">
    <property type="protein sequence ID" value="CAK8986161.1"/>
    <property type="molecule type" value="Genomic_DNA"/>
</dbReference>
<gene>
    <name evidence="2" type="ORF">CCMP2556_LOCUS415</name>
</gene>
<feature type="non-terminal residue" evidence="2">
    <location>
        <position position="1"/>
    </location>
</feature>
<dbReference type="Proteomes" id="UP001642484">
    <property type="component" value="Unassembled WGS sequence"/>
</dbReference>
<evidence type="ECO:0000313" key="3">
    <source>
        <dbReference type="Proteomes" id="UP001642484"/>
    </source>
</evidence>
<keyword evidence="3" id="KW-1185">Reference proteome</keyword>
<protein>
    <submittedName>
        <fullName evidence="2">Uncharacterized protein</fullName>
    </submittedName>
</protein>
<feature type="non-terminal residue" evidence="2">
    <location>
        <position position="229"/>
    </location>
</feature>
<accession>A0ABP0H7F4</accession>
<feature type="compositionally biased region" description="Basic and acidic residues" evidence="1">
    <location>
        <begin position="1"/>
        <end position="11"/>
    </location>
</feature>
<feature type="region of interest" description="Disordered" evidence="1">
    <location>
        <begin position="194"/>
        <end position="229"/>
    </location>
</feature>
<reference evidence="2 3" key="1">
    <citation type="submission" date="2024-02" db="EMBL/GenBank/DDBJ databases">
        <authorList>
            <person name="Chen Y."/>
            <person name="Shah S."/>
            <person name="Dougan E. K."/>
            <person name="Thang M."/>
            <person name="Chan C."/>
        </authorList>
    </citation>
    <scope>NUCLEOTIDE SEQUENCE [LARGE SCALE GENOMIC DNA]</scope>
</reference>
<evidence type="ECO:0000313" key="2">
    <source>
        <dbReference type="EMBL" id="CAK8986161.1"/>
    </source>
</evidence>
<comment type="caution">
    <text evidence="2">The sequence shown here is derived from an EMBL/GenBank/DDBJ whole genome shotgun (WGS) entry which is preliminary data.</text>
</comment>
<organism evidence="2 3">
    <name type="scientific">Durusdinium trenchii</name>
    <dbReference type="NCBI Taxonomy" id="1381693"/>
    <lineage>
        <taxon>Eukaryota</taxon>
        <taxon>Sar</taxon>
        <taxon>Alveolata</taxon>
        <taxon>Dinophyceae</taxon>
        <taxon>Suessiales</taxon>
        <taxon>Symbiodiniaceae</taxon>
        <taxon>Durusdinium</taxon>
    </lineage>
</organism>
<evidence type="ECO:0000256" key="1">
    <source>
        <dbReference type="SAM" id="MobiDB-lite"/>
    </source>
</evidence>
<feature type="region of interest" description="Disordered" evidence="1">
    <location>
        <begin position="1"/>
        <end position="38"/>
    </location>
</feature>
<feature type="compositionally biased region" description="Basic and acidic residues" evidence="1">
    <location>
        <begin position="216"/>
        <end position="229"/>
    </location>
</feature>
<proteinExistence type="predicted"/>
<sequence>LFDLVDKEEHTQVIPEPATPEQSEESDYDEDEPQTAHNEVINKKRYTTRYSEATTDVTTHALITWLTVHIGRIKVTKRQELADCSLSGDLKLRSALTRRALAYELAGIASFLTLEKWSNMLFEKLQTDPPPGYRFVNHEQLIRADKALWLKVAEETRARVQTGATLAKPVDVAIEKWCIHPEVQLYLMNMPSNSSGATTVPPKTDPPVLKKPPKTVLKDQTDKTVKGKS</sequence>